<dbReference type="AlphaFoldDB" id="A0A157T1H7"/>
<dbReference type="PATRIC" id="fig|2287.9.peg.1789"/>
<proteinExistence type="predicted"/>
<evidence type="ECO:0000313" key="3">
    <source>
        <dbReference type="Proteomes" id="UP000076770"/>
    </source>
</evidence>
<keyword evidence="1" id="KW-0812">Transmembrane</keyword>
<reference evidence="3" key="1">
    <citation type="submission" date="2016-04" db="EMBL/GenBank/DDBJ databases">
        <authorList>
            <person name="Shah S.A."/>
            <person name="Garrett R.A."/>
        </authorList>
    </citation>
    <scope>NUCLEOTIDE SEQUENCE [LARGE SCALE GENOMIC DNA]</scope>
    <source>
        <strain evidence="3">ATCC 35091 / DSM 1616 / JCM 8930 / NBRC 15331 / P1</strain>
    </source>
</reference>
<sequence length="103" mass="11925">MIMMIRSITHQEVPTAISTQIPLPTQRPTTLNYMMRTTRGARNILLVTGFLSISNTQYININSLMMTLSIHSTIFVISSLYMRFRFGICELLDSLMLLRYNDF</sequence>
<gene>
    <name evidence="2" type="ORF">SSOP1_1710</name>
</gene>
<keyword evidence="1" id="KW-1133">Transmembrane helix</keyword>
<evidence type="ECO:0000256" key="1">
    <source>
        <dbReference type="SAM" id="Phobius"/>
    </source>
</evidence>
<organism evidence="2 3">
    <name type="scientific">Saccharolobus solfataricus</name>
    <name type="common">Sulfolobus solfataricus</name>
    <dbReference type="NCBI Taxonomy" id="2287"/>
    <lineage>
        <taxon>Archaea</taxon>
        <taxon>Thermoproteota</taxon>
        <taxon>Thermoprotei</taxon>
        <taxon>Sulfolobales</taxon>
        <taxon>Sulfolobaceae</taxon>
        <taxon>Saccharolobus</taxon>
    </lineage>
</organism>
<dbReference type="Proteomes" id="UP000076770">
    <property type="component" value="Chromosome i"/>
</dbReference>
<evidence type="ECO:0000313" key="2">
    <source>
        <dbReference type="EMBL" id="SAI85264.1"/>
    </source>
</evidence>
<protein>
    <submittedName>
        <fullName evidence="2">Transcriptional regulator</fullName>
    </submittedName>
</protein>
<name>A0A157T1H7_SACSO</name>
<keyword evidence="1" id="KW-0472">Membrane</keyword>
<feature type="transmembrane region" description="Helical" evidence="1">
    <location>
        <begin position="40"/>
        <end position="58"/>
    </location>
</feature>
<dbReference type="EMBL" id="LT549890">
    <property type="protein sequence ID" value="SAI85264.1"/>
    <property type="molecule type" value="Genomic_DNA"/>
</dbReference>
<accession>A0A157T1H7</accession>